<organism evidence="1 2">
    <name type="scientific">Diphasiastrum complanatum</name>
    <name type="common">Issler's clubmoss</name>
    <name type="synonym">Lycopodium complanatum</name>
    <dbReference type="NCBI Taxonomy" id="34168"/>
    <lineage>
        <taxon>Eukaryota</taxon>
        <taxon>Viridiplantae</taxon>
        <taxon>Streptophyta</taxon>
        <taxon>Embryophyta</taxon>
        <taxon>Tracheophyta</taxon>
        <taxon>Lycopodiopsida</taxon>
        <taxon>Lycopodiales</taxon>
        <taxon>Lycopodiaceae</taxon>
        <taxon>Lycopodioideae</taxon>
        <taxon>Diphasiastrum</taxon>
    </lineage>
</organism>
<dbReference type="Proteomes" id="UP001162992">
    <property type="component" value="Chromosome 22"/>
</dbReference>
<reference evidence="2" key="1">
    <citation type="journal article" date="2024" name="Proc. Natl. Acad. Sci. U.S.A.">
        <title>Extraordinary preservation of gene collinearity over three hundred million years revealed in homosporous lycophytes.</title>
        <authorList>
            <person name="Li C."/>
            <person name="Wickell D."/>
            <person name="Kuo L.Y."/>
            <person name="Chen X."/>
            <person name="Nie B."/>
            <person name="Liao X."/>
            <person name="Peng D."/>
            <person name="Ji J."/>
            <person name="Jenkins J."/>
            <person name="Williams M."/>
            <person name="Shu S."/>
            <person name="Plott C."/>
            <person name="Barry K."/>
            <person name="Rajasekar S."/>
            <person name="Grimwood J."/>
            <person name="Han X."/>
            <person name="Sun S."/>
            <person name="Hou Z."/>
            <person name="He W."/>
            <person name="Dai G."/>
            <person name="Sun C."/>
            <person name="Schmutz J."/>
            <person name="Leebens-Mack J.H."/>
            <person name="Li F.W."/>
            <person name="Wang L."/>
        </authorList>
    </citation>
    <scope>NUCLEOTIDE SEQUENCE [LARGE SCALE GENOMIC DNA]</scope>
    <source>
        <strain evidence="2">cv. PW_Plant_1</strain>
    </source>
</reference>
<evidence type="ECO:0000313" key="1">
    <source>
        <dbReference type="EMBL" id="KAJ7516582.1"/>
    </source>
</evidence>
<comment type="caution">
    <text evidence="1">The sequence shown here is derived from an EMBL/GenBank/DDBJ whole genome shotgun (WGS) entry which is preliminary data.</text>
</comment>
<keyword evidence="2" id="KW-1185">Reference proteome</keyword>
<sequence>MRGALSMRQRMERSKKGIVPVPLSVKTEVDGSHSIISEGIQSNKKLKPAGNEGLNKTFLSNRSLEEMVDNSNVTCMELLRLVEATKSRSSQSFPQAAPSLIPTNPFSDRNKKGSNPVPIGEQQHPPHRGIPHNYTSESFPVCLNSRPPEVYPGNVQPGSYTPQFVPSLHGYACSDTGLSSAIPGERFPVSGMLGKVNRSMNESRLQVSEVKKEYDSDGAIVNHKAEDGCLANGNDVRRQTLQNALLAFEQIRLDCVRQEGLWKNEPHKRADLKAGSIMKERGLWLNEQKVIGDIPGVLVGDIFNYRMQMCLVGLHRQLRAGIDYISAKDSAFNVSIATSVVICTDENYGDDLDMGDTVVYTGQGGMARGGKKLPAGTAEDQKLVRGNIALKNTFDLHVPIRLIRGHRMKNHHSGIMYRYDGLYVIYDMKYEACAAGNNVFKFLLQRMNGQPPLGLCAPFQPQQNLLTYSGSLPKENACLQGPLLEAIPNLF</sequence>
<gene>
    <name evidence="1" type="ORF">O6H91_22G064000</name>
</gene>
<proteinExistence type="predicted"/>
<name>A0ACC2AGA0_DIPCM</name>
<dbReference type="EMBL" id="CM055113">
    <property type="protein sequence ID" value="KAJ7516582.1"/>
    <property type="molecule type" value="Genomic_DNA"/>
</dbReference>
<protein>
    <submittedName>
        <fullName evidence="1">Uncharacterized protein</fullName>
    </submittedName>
</protein>
<evidence type="ECO:0000313" key="2">
    <source>
        <dbReference type="Proteomes" id="UP001162992"/>
    </source>
</evidence>
<accession>A0ACC2AGA0</accession>